<comment type="caution">
    <text evidence="7">The sequence shown here is derived from an EMBL/GenBank/DDBJ whole genome shotgun (WGS) entry which is preliminary data.</text>
</comment>
<dbReference type="FunFam" id="3.40.50.1000:FF:000015">
    <property type="entry name" value="CTD small phosphatase-like protein 2"/>
    <property type="match status" value="1"/>
</dbReference>
<keyword evidence="8" id="KW-1185">Reference proteome</keyword>
<evidence type="ECO:0000259" key="6">
    <source>
        <dbReference type="PROSITE" id="PS50969"/>
    </source>
</evidence>
<evidence type="ECO:0000313" key="8">
    <source>
        <dbReference type="Proteomes" id="UP000728185"/>
    </source>
</evidence>
<reference evidence="7" key="1">
    <citation type="submission" date="2019-05" db="EMBL/GenBank/DDBJ databases">
        <title>Annotation for the trematode Fasciolopsis buski.</title>
        <authorList>
            <person name="Choi Y.-J."/>
        </authorList>
    </citation>
    <scope>NUCLEOTIDE SEQUENCE</scope>
    <source>
        <strain evidence="7">HT</strain>
        <tissue evidence="7">Whole worm</tissue>
    </source>
</reference>
<dbReference type="InterPro" id="IPR004274">
    <property type="entry name" value="FCP1_dom"/>
</dbReference>
<proteinExistence type="inferred from homology"/>
<dbReference type="GO" id="GO:0004721">
    <property type="term" value="F:phosphoprotein phosphatase activity"/>
    <property type="evidence" value="ECO:0007669"/>
    <property type="project" value="UniProtKB-KW"/>
</dbReference>
<dbReference type="SUPFAM" id="SSF56784">
    <property type="entry name" value="HAD-like"/>
    <property type="match status" value="1"/>
</dbReference>
<evidence type="ECO:0000256" key="4">
    <source>
        <dbReference type="ARBA" id="ARBA00038355"/>
    </source>
</evidence>
<dbReference type="PROSITE" id="PS50969">
    <property type="entry name" value="FCP1"/>
    <property type="match status" value="1"/>
</dbReference>
<sequence length="401" mass="45140">PQNKSRHFVPRHSKPLESIQNNGELHKGNSVVNAESLTSVTFTVPDEPTRCIHDTGFPSSDTTNCGQQYESFSGSGKDFDLTKILPTENQIPVAIPTENENETNSDEHRISRGIRENKSDRAHASLEHSPNPDGDCEPSESSYSSVPLELASEISAIEEEDDAEEFDESDAYAFIHNLPPLSPELALQPPALPKRTRSSPEFCLVLDLDETLVHCSLNPLADAQFIFQVVFQSVVYMVYVRIRPHLYEFLSRVSEDFEVVLFTASTKVYADRLVNLIDPKKKWIKWVQPISWHRLFREHCVCVNGNYVKDLRVLGRDLRKTVIIDNSPQAFGYQLDNGVPIESWFVDANDRELLNLLPFLTEVSKADDVRPLIVDRFRLHEKVMAAAATGSCSSSSNTPQS</sequence>
<evidence type="ECO:0000256" key="2">
    <source>
        <dbReference type="ARBA" id="ARBA00022912"/>
    </source>
</evidence>
<comment type="function">
    <text evidence="3">Probable phosphatase.</text>
</comment>
<dbReference type="GO" id="GO:0005634">
    <property type="term" value="C:nucleus"/>
    <property type="evidence" value="ECO:0007669"/>
    <property type="project" value="UniProtKB-ARBA"/>
</dbReference>
<dbReference type="OrthoDB" id="277011at2759"/>
<dbReference type="Pfam" id="PF03031">
    <property type="entry name" value="NIF"/>
    <property type="match status" value="1"/>
</dbReference>
<dbReference type="SMART" id="SM00577">
    <property type="entry name" value="CPDc"/>
    <property type="match status" value="1"/>
</dbReference>
<dbReference type="PANTHER" id="PTHR12210">
    <property type="entry name" value="DULLARD PROTEIN PHOSPHATASE"/>
    <property type="match status" value="1"/>
</dbReference>
<evidence type="ECO:0000256" key="1">
    <source>
        <dbReference type="ARBA" id="ARBA00022801"/>
    </source>
</evidence>
<accession>A0A8E0VJ58</accession>
<dbReference type="NCBIfam" id="TIGR02251">
    <property type="entry name" value="HIF-SF_euk"/>
    <property type="match status" value="1"/>
</dbReference>
<keyword evidence="1" id="KW-0378">Hydrolase</keyword>
<evidence type="ECO:0000256" key="5">
    <source>
        <dbReference type="SAM" id="MobiDB-lite"/>
    </source>
</evidence>
<dbReference type="AlphaFoldDB" id="A0A8E0VJ58"/>
<organism evidence="7 8">
    <name type="scientific">Fasciolopsis buskii</name>
    <dbReference type="NCBI Taxonomy" id="27845"/>
    <lineage>
        <taxon>Eukaryota</taxon>
        <taxon>Metazoa</taxon>
        <taxon>Spiralia</taxon>
        <taxon>Lophotrochozoa</taxon>
        <taxon>Platyhelminthes</taxon>
        <taxon>Trematoda</taxon>
        <taxon>Digenea</taxon>
        <taxon>Plagiorchiida</taxon>
        <taxon>Echinostomata</taxon>
        <taxon>Echinostomatoidea</taxon>
        <taxon>Fasciolidae</taxon>
        <taxon>Fasciolopsis</taxon>
    </lineage>
</organism>
<evidence type="ECO:0000313" key="7">
    <source>
        <dbReference type="EMBL" id="KAA0192380.1"/>
    </source>
</evidence>
<protein>
    <submittedName>
        <fullName evidence="7">CTD small phosphatase protein 3 isoform X4</fullName>
    </submittedName>
</protein>
<dbReference type="InterPro" id="IPR023214">
    <property type="entry name" value="HAD_sf"/>
</dbReference>
<gene>
    <name evidence="7" type="ORF">FBUS_09674</name>
</gene>
<dbReference type="Proteomes" id="UP000728185">
    <property type="component" value="Unassembled WGS sequence"/>
</dbReference>
<dbReference type="InterPro" id="IPR036412">
    <property type="entry name" value="HAD-like_sf"/>
</dbReference>
<dbReference type="InterPro" id="IPR050365">
    <property type="entry name" value="TIM50"/>
</dbReference>
<name>A0A8E0VJ58_9TREM</name>
<dbReference type="CDD" id="cd07521">
    <property type="entry name" value="HAD_FCP1-like"/>
    <property type="match status" value="1"/>
</dbReference>
<dbReference type="EMBL" id="LUCM01005720">
    <property type="protein sequence ID" value="KAA0192380.1"/>
    <property type="molecule type" value="Genomic_DNA"/>
</dbReference>
<feature type="region of interest" description="Disordered" evidence="5">
    <location>
        <begin position="1"/>
        <end position="30"/>
    </location>
</feature>
<dbReference type="InterPro" id="IPR011948">
    <property type="entry name" value="Dullard_phosphatase"/>
</dbReference>
<feature type="domain" description="FCP1 homology" evidence="6">
    <location>
        <begin position="197"/>
        <end position="363"/>
    </location>
</feature>
<comment type="similarity">
    <text evidence="4">Belongs to the CTDSPL2 family.</text>
</comment>
<feature type="region of interest" description="Disordered" evidence="5">
    <location>
        <begin position="93"/>
        <end position="143"/>
    </location>
</feature>
<feature type="non-terminal residue" evidence="7">
    <location>
        <position position="1"/>
    </location>
</feature>
<feature type="compositionally biased region" description="Basic and acidic residues" evidence="5">
    <location>
        <begin position="105"/>
        <end position="126"/>
    </location>
</feature>
<keyword evidence="2" id="KW-0904">Protein phosphatase</keyword>
<evidence type="ECO:0000256" key="3">
    <source>
        <dbReference type="ARBA" id="ARBA00037324"/>
    </source>
</evidence>
<dbReference type="Gene3D" id="3.40.50.1000">
    <property type="entry name" value="HAD superfamily/HAD-like"/>
    <property type="match status" value="1"/>
</dbReference>
<feature type="compositionally biased region" description="Basic residues" evidence="5">
    <location>
        <begin position="1"/>
        <end position="13"/>
    </location>
</feature>